<evidence type="ECO:0000256" key="1">
    <source>
        <dbReference type="ARBA" id="ARBA00004141"/>
    </source>
</evidence>
<dbReference type="OrthoDB" id="5315632at2"/>
<sequence length="379" mass="39057">MRSCWETAGAVTCSAAAAAATDPCSASASSTRSRSQVSLSRAASNSSLTLSTLGQQYELVLWVGSAQTGPVTTTSEQTRTGSTTAPTLAVLLGVLCLSVSPILVGLAPGIPAATVATLRCALALIPLVPLAWLEVRRRGAFDRRARWIAIIGGVFLGADYVAWAQAVHDSGAGVTTVLINVQVVVLPLLALLLDKEPVRHRFWVALPLMLAGVGLVGLGGGSGSVSVRGVLLGLFSGITYGVYMYALRRAGAHAPHTVTPVAWATAGAAGTAGAYAVLSGVSFRLEPAGWGLMVALALLGQTAPWLLIGRAARRLEPAVAGSLMLAQPVLAVLLGVLVLGERVGPVQLLGCLVTVISIGIVTLRAPRARRRPHRSAPRR</sequence>
<keyword evidence="4 6" id="KW-1133">Transmembrane helix</keyword>
<name>A0A255GG46_9ACTN</name>
<proteinExistence type="inferred from homology"/>
<dbReference type="Proteomes" id="UP000215896">
    <property type="component" value="Unassembled WGS sequence"/>
</dbReference>
<gene>
    <name evidence="8" type="ORF">CGZ94_07210</name>
</gene>
<dbReference type="AlphaFoldDB" id="A0A255GG46"/>
<keyword evidence="5 6" id="KW-0472">Membrane</keyword>
<feature type="transmembrane region" description="Helical" evidence="6">
    <location>
        <begin position="147"/>
        <end position="166"/>
    </location>
</feature>
<dbReference type="InterPro" id="IPR037185">
    <property type="entry name" value="EmrE-like"/>
</dbReference>
<feature type="transmembrane region" description="Helical" evidence="6">
    <location>
        <begin position="88"/>
        <end position="110"/>
    </location>
</feature>
<dbReference type="GO" id="GO:0016020">
    <property type="term" value="C:membrane"/>
    <property type="evidence" value="ECO:0007669"/>
    <property type="project" value="UniProtKB-SubCell"/>
</dbReference>
<feature type="transmembrane region" description="Helical" evidence="6">
    <location>
        <begin position="116"/>
        <end position="135"/>
    </location>
</feature>
<reference evidence="8 9" key="1">
    <citation type="submission" date="2017-07" db="EMBL/GenBank/DDBJ databases">
        <title>Draft whole genome sequences of clinical Proprionibacteriaceae strains.</title>
        <authorList>
            <person name="Bernier A.-M."/>
            <person name="Bernard K."/>
            <person name="Domingo M.-C."/>
        </authorList>
    </citation>
    <scope>NUCLEOTIDE SEQUENCE [LARGE SCALE GENOMIC DNA]</scope>
    <source>
        <strain evidence="8 9">NML 030167</strain>
    </source>
</reference>
<feature type="domain" description="EamA" evidence="7">
    <location>
        <begin position="88"/>
        <end position="216"/>
    </location>
</feature>
<evidence type="ECO:0000256" key="2">
    <source>
        <dbReference type="ARBA" id="ARBA00007362"/>
    </source>
</evidence>
<comment type="caution">
    <text evidence="8">The sequence shown here is derived from an EMBL/GenBank/DDBJ whole genome shotgun (WGS) entry which is preliminary data.</text>
</comment>
<dbReference type="PANTHER" id="PTHR32322:SF2">
    <property type="entry name" value="EAMA DOMAIN-CONTAINING PROTEIN"/>
    <property type="match status" value="1"/>
</dbReference>
<evidence type="ECO:0000313" key="8">
    <source>
        <dbReference type="EMBL" id="OYO14392.1"/>
    </source>
</evidence>
<feature type="transmembrane region" description="Helical" evidence="6">
    <location>
        <begin position="172"/>
        <end position="193"/>
    </location>
</feature>
<keyword evidence="9" id="KW-1185">Reference proteome</keyword>
<feature type="transmembrane region" description="Helical" evidence="6">
    <location>
        <begin position="258"/>
        <end position="278"/>
    </location>
</feature>
<organism evidence="8 9">
    <name type="scientific">Enemella evansiae</name>
    <dbReference type="NCBI Taxonomy" id="2016499"/>
    <lineage>
        <taxon>Bacteria</taxon>
        <taxon>Bacillati</taxon>
        <taxon>Actinomycetota</taxon>
        <taxon>Actinomycetes</taxon>
        <taxon>Propionibacteriales</taxon>
        <taxon>Propionibacteriaceae</taxon>
        <taxon>Enemella</taxon>
    </lineage>
</organism>
<dbReference type="Pfam" id="PF00892">
    <property type="entry name" value="EamA"/>
    <property type="match status" value="2"/>
</dbReference>
<dbReference type="EMBL" id="NMVO01000012">
    <property type="protein sequence ID" value="OYO14392.1"/>
    <property type="molecule type" value="Genomic_DNA"/>
</dbReference>
<feature type="transmembrane region" description="Helical" evidence="6">
    <location>
        <begin position="202"/>
        <end position="221"/>
    </location>
</feature>
<comment type="similarity">
    <text evidence="2">Belongs to the EamA transporter family.</text>
</comment>
<comment type="subcellular location">
    <subcellularLocation>
        <location evidence="1">Membrane</location>
        <topology evidence="1">Multi-pass membrane protein</topology>
    </subcellularLocation>
</comment>
<evidence type="ECO:0000256" key="3">
    <source>
        <dbReference type="ARBA" id="ARBA00022692"/>
    </source>
</evidence>
<evidence type="ECO:0000259" key="7">
    <source>
        <dbReference type="Pfam" id="PF00892"/>
    </source>
</evidence>
<feature type="transmembrane region" description="Helical" evidence="6">
    <location>
        <begin position="346"/>
        <end position="365"/>
    </location>
</feature>
<feature type="domain" description="EamA" evidence="7">
    <location>
        <begin position="228"/>
        <end position="362"/>
    </location>
</feature>
<feature type="transmembrane region" description="Helical" evidence="6">
    <location>
        <begin position="227"/>
        <end position="246"/>
    </location>
</feature>
<evidence type="ECO:0000256" key="5">
    <source>
        <dbReference type="ARBA" id="ARBA00023136"/>
    </source>
</evidence>
<dbReference type="PANTHER" id="PTHR32322">
    <property type="entry name" value="INNER MEMBRANE TRANSPORTER"/>
    <property type="match status" value="1"/>
</dbReference>
<dbReference type="InterPro" id="IPR000620">
    <property type="entry name" value="EamA_dom"/>
</dbReference>
<evidence type="ECO:0000313" key="9">
    <source>
        <dbReference type="Proteomes" id="UP000215896"/>
    </source>
</evidence>
<accession>A0A255GG46</accession>
<protein>
    <submittedName>
        <fullName evidence="8">EamA family transporter</fullName>
    </submittedName>
</protein>
<dbReference type="Gene3D" id="1.10.3730.20">
    <property type="match status" value="1"/>
</dbReference>
<dbReference type="SUPFAM" id="SSF103481">
    <property type="entry name" value="Multidrug resistance efflux transporter EmrE"/>
    <property type="match status" value="2"/>
</dbReference>
<feature type="transmembrane region" description="Helical" evidence="6">
    <location>
        <begin position="290"/>
        <end position="308"/>
    </location>
</feature>
<evidence type="ECO:0000256" key="6">
    <source>
        <dbReference type="SAM" id="Phobius"/>
    </source>
</evidence>
<dbReference type="InterPro" id="IPR050638">
    <property type="entry name" value="AA-Vitamin_Transporters"/>
</dbReference>
<feature type="transmembrane region" description="Helical" evidence="6">
    <location>
        <begin position="320"/>
        <end position="340"/>
    </location>
</feature>
<keyword evidence="3 6" id="KW-0812">Transmembrane</keyword>
<evidence type="ECO:0000256" key="4">
    <source>
        <dbReference type="ARBA" id="ARBA00022989"/>
    </source>
</evidence>